<dbReference type="OrthoDB" id="289788at2157"/>
<evidence type="ECO:0000313" key="4">
    <source>
        <dbReference type="Proteomes" id="UP000222824"/>
    </source>
</evidence>
<proteinExistence type="predicted"/>
<comment type="caution">
    <text evidence="3">The sequence shown here is derived from an EMBL/GenBank/DDBJ whole genome shotgun (WGS) entry which is preliminary data.</text>
</comment>
<dbReference type="InterPro" id="IPR058416">
    <property type="entry name" value="DUF8103"/>
</dbReference>
<accession>A0A2G1WJJ7</accession>
<evidence type="ECO:0000313" key="3">
    <source>
        <dbReference type="EMBL" id="PHQ39146.1"/>
    </source>
</evidence>
<dbReference type="Proteomes" id="UP000222824">
    <property type="component" value="Unassembled WGS sequence"/>
</dbReference>
<name>A0A2G1WJJ7_9EURY</name>
<reference evidence="3 4" key="1">
    <citation type="journal article" date="2014" name="Front. Microbiol.">
        <title>Population and genomic analysis of the genus Halorubrum.</title>
        <authorList>
            <person name="Fullmer M.S."/>
            <person name="Soucy S.M."/>
            <person name="Swithers K.S."/>
            <person name="Makkay A.M."/>
            <person name="Wheeler R."/>
            <person name="Ventosa A."/>
            <person name="Gogarten J.P."/>
            <person name="Papke R.T."/>
        </authorList>
    </citation>
    <scope>NUCLEOTIDE SEQUENCE [LARGE SCALE GENOMIC DNA]</scope>
    <source>
        <strain evidence="3 4">C49</strain>
    </source>
</reference>
<dbReference type="EMBL" id="NHOA01000047">
    <property type="protein sequence ID" value="PHQ39146.1"/>
    <property type="molecule type" value="Genomic_DNA"/>
</dbReference>
<dbReference type="AlphaFoldDB" id="A0A2G1WJJ7"/>
<dbReference type="RefSeq" id="WP_099255096.1">
    <property type="nucleotide sequence ID" value="NZ_NHOA01000047.1"/>
</dbReference>
<dbReference type="Pfam" id="PF26405">
    <property type="entry name" value="DUF8103"/>
    <property type="match status" value="1"/>
</dbReference>
<feature type="domain" description="DUF8103" evidence="2">
    <location>
        <begin position="1"/>
        <end position="87"/>
    </location>
</feature>
<gene>
    <name evidence="3" type="ORF">DJ69_07685</name>
</gene>
<organism evidence="3 4">
    <name type="scientific">Halorubrum persicum</name>
    <dbReference type="NCBI Taxonomy" id="1383844"/>
    <lineage>
        <taxon>Archaea</taxon>
        <taxon>Methanobacteriati</taxon>
        <taxon>Methanobacteriota</taxon>
        <taxon>Stenosarchaea group</taxon>
        <taxon>Halobacteria</taxon>
        <taxon>Halobacteriales</taxon>
        <taxon>Haloferacaceae</taxon>
        <taxon>Halorubrum</taxon>
    </lineage>
</organism>
<feature type="region of interest" description="Disordered" evidence="1">
    <location>
        <begin position="1"/>
        <end position="20"/>
    </location>
</feature>
<evidence type="ECO:0000256" key="1">
    <source>
        <dbReference type="SAM" id="MobiDB-lite"/>
    </source>
</evidence>
<sequence>MVDSVQQNGDHAMTTGEEEDPQLDWAVIKSLMSAQANTSTSLEQYLLYVTHDDFDLDRQNVEQCLSQAIDHHERALEDLKVAQELISGENNR</sequence>
<evidence type="ECO:0000259" key="2">
    <source>
        <dbReference type="Pfam" id="PF26405"/>
    </source>
</evidence>
<keyword evidence="4" id="KW-1185">Reference proteome</keyword>
<protein>
    <recommendedName>
        <fullName evidence="2">DUF8103 domain-containing protein</fullName>
    </recommendedName>
</protein>